<comment type="caution">
    <text evidence="2">The sequence shown here is derived from an EMBL/GenBank/DDBJ whole genome shotgun (WGS) entry which is preliminary data.</text>
</comment>
<feature type="non-terminal residue" evidence="2">
    <location>
        <position position="54"/>
    </location>
</feature>
<evidence type="ECO:0000313" key="3">
    <source>
        <dbReference type="Proteomes" id="UP001057375"/>
    </source>
</evidence>
<accession>A0ABQ5KLA1</accession>
<organism evidence="2 3">
    <name type="scientific">Aduncisulcus paluster</name>
    <dbReference type="NCBI Taxonomy" id="2918883"/>
    <lineage>
        <taxon>Eukaryota</taxon>
        <taxon>Metamonada</taxon>
        <taxon>Carpediemonas-like organisms</taxon>
        <taxon>Aduncisulcus</taxon>
    </lineage>
</organism>
<reference evidence="2" key="1">
    <citation type="submission" date="2022-03" db="EMBL/GenBank/DDBJ databases">
        <title>Draft genome sequence of Aduncisulcus paluster, a free-living microaerophilic Fornicata.</title>
        <authorList>
            <person name="Yuyama I."/>
            <person name="Kume K."/>
            <person name="Tamura T."/>
            <person name="Inagaki Y."/>
            <person name="Hashimoto T."/>
        </authorList>
    </citation>
    <scope>NUCLEOTIDE SEQUENCE</scope>
    <source>
        <strain evidence="2">NY0171</strain>
    </source>
</reference>
<feature type="compositionally biased region" description="Basic residues" evidence="1">
    <location>
        <begin position="1"/>
        <end position="18"/>
    </location>
</feature>
<keyword evidence="3" id="KW-1185">Reference proteome</keyword>
<name>A0ABQ5KLA1_9EUKA</name>
<dbReference type="Proteomes" id="UP001057375">
    <property type="component" value="Unassembled WGS sequence"/>
</dbReference>
<sequence>MGRHKKIERKKELQRKRTGPPASIERCGQIFEEWQTSFEDKELECPVCGGLATK</sequence>
<proteinExistence type="predicted"/>
<feature type="region of interest" description="Disordered" evidence="1">
    <location>
        <begin position="1"/>
        <end position="22"/>
    </location>
</feature>
<evidence type="ECO:0000313" key="2">
    <source>
        <dbReference type="EMBL" id="GKT33285.1"/>
    </source>
</evidence>
<protein>
    <submittedName>
        <fullName evidence="2">Uncharacterized protein</fullName>
    </submittedName>
</protein>
<gene>
    <name evidence="2" type="ORF">ADUPG1_002441</name>
</gene>
<evidence type="ECO:0000256" key="1">
    <source>
        <dbReference type="SAM" id="MobiDB-lite"/>
    </source>
</evidence>
<dbReference type="EMBL" id="BQXS01002853">
    <property type="protein sequence ID" value="GKT33285.1"/>
    <property type="molecule type" value="Genomic_DNA"/>
</dbReference>